<name>A0A6A6PXK5_9PEZI</name>
<dbReference type="PRINTS" id="PR00465">
    <property type="entry name" value="EP450IV"/>
</dbReference>
<keyword evidence="4" id="KW-0444">Lipid biosynthesis</keyword>
<evidence type="ECO:0000256" key="1">
    <source>
        <dbReference type="ARBA" id="ARBA00001971"/>
    </source>
</evidence>
<evidence type="ECO:0000256" key="2">
    <source>
        <dbReference type="ARBA" id="ARBA00004389"/>
    </source>
</evidence>
<comment type="subcellular location">
    <subcellularLocation>
        <location evidence="2">Endoplasmic reticulum membrane</location>
        <topology evidence="2">Single-pass membrane protein</topology>
    </subcellularLocation>
</comment>
<dbReference type="Pfam" id="PF00067">
    <property type="entry name" value="p450"/>
    <property type="match status" value="1"/>
</dbReference>
<comment type="cofactor">
    <cofactor evidence="1 7">
        <name>heme</name>
        <dbReference type="ChEBI" id="CHEBI:30413"/>
    </cofactor>
</comment>
<proteinExistence type="inferred from homology"/>
<keyword evidence="8" id="KW-0503">Monooxygenase</keyword>
<dbReference type="InterPro" id="IPR036396">
    <property type="entry name" value="Cyt_P450_sf"/>
</dbReference>
<dbReference type="InterPro" id="IPR001128">
    <property type="entry name" value="Cyt_P450"/>
</dbReference>
<evidence type="ECO:0000256" key="5">
    <source>
        <dbReference type="ARBA" id="ARBA00022723"/>
    </source>
</evidence>
<evidence type="ECO:0000256" key="6">
    <source>
        <dbReference type="ARBA" id="ARBA00023004"/>
    </source>
</evidence>
<dbReference type="GO" id="GO:0016705">
    <property type="term" value="F:oxidoreductase activity, acting on paired donors, with incorporation or reduction of molecular oxygen"/>
    <property type="evidence" value="ECO:0007669"/>
    <property type="project" value="InterPro"/>
</dbReference>
<protein>
    <submittedName>
        <fullName evidence="8">Putative P450 monooxygenase</fullName>
    </submittedName>
</protein>
<dbReference type="Proteomes" id="UP000799767">
    <property type="component" value="Unassembled WGS sequence"/>
</dbReference>
<dbReference type="AlphaFoldDB" id="A0A6A6PXK5"/>
<dbReference type="GO" id="GO:0005506">
    <property type="term" value="F:iron ion binding"/>
    <property type="evidence" value="ECO:0007669"/>
    <property type="project" value="InterPro"/>
</dbReference>
<dbReference type="InterPro" id="IPR002403">
    <property type="entry name" value="Cyt_P450_E_grp-IV"/>
</dbReference>
<dbReference type="RefSeq" id="XP_033591314.1">
    <property type="nucleotide sequence ID" value="XM_033737040.1"/>
</dbReference>
<organism evidence="8 9">
    <name type="scientific">Neohortaea acidophila</name>
    <dbReference type="NCBI Taxonomy" id="245834"/>
    <lineage>
        <taxon>Eukaryota</taxon>
        <taxon>Fungi</taxon>
        <taxon>Dikarya</taxon>
        <taxon>Ascomycota</taxon>
        <taxon>Pezizomycotina</taxon>
        <taxon>Dothideomycetes</taxon>
        <taxon>Dothideomycetidae</taxon>
        <taxon>Mycosphaerellales</taxon>
        <taxon>Teratosphaeriaceae</taxon>
        <taxon>Neohortaea</taxon>
    </lineage>
</organism>
<gene>
    <name evidence="8" type="ORF">BDY17DRAFT_323577</name>
</gene>
<evidence type="ECO:0000256" key="4">
    <source>
        <dbReference type="ARBA" id="ARBA00022516"/>
    </source>
</evidence>
<dbReference type="GeneID" id="54478042"/>
<keyword evidence="9" id="KW-1185">Reference proteome</keyword>
<comment type="similarity">
    <text evidence="3">Belongs to the cytochrome P450 family.</text>
</comment>
<dbReference type="CDD" id="cd11040">
    <property type="entry name" value="CYP7_CYP8-like"/>
    <property type="match status" value="1"/>
</dbReference>
<keyword evidence="7" id="KW-0349">Heme</keyword>
<sequence>MSVWDVCRDALHTTTPTAIAIFTAITIATLLITRISSSSPVGAPSIQRQDGTSQLVPRVPYWIPILGHLPNLVFNATDFFAHLRKTYPDGIFALSILGKQHSVIHTPGLTTALIHTKLENATFEETSETFLQRVFGFPTKSMTKWYAARDELMACYKTLLSEPSLGHMVDKTATKARENIVNLVSFAGSPVDEMPWERNGDIRITKNAAGEEVVEASLLPLIRDFCAHTAIPTLMGSDFLVNFPDFPTSLWTLDAGFILLATGLPRWLPVPVLTRAHIAKKRNLDWITQFERALEKQANGQDPGTEWRNIGEEGDVGSLVMARLEVYRKHNWTCPERAAIELSLLWAANANSNSLVFWMIVRICADPDLLTKIREEFAPYIHAVQPQSDLPIPEAPRIDKLDVDGLCAHCPLLKSCYIECLRVDTASWSFKVVKQDFVLQAREKEAQAWLLRKGQYAHAGHDLHNMDPAYFPEPEVWKVERHIKYEEAEGEKRGVANMGSIRPYGGGHSMCKGRSFAFKECILFAAVILALWDIEPAGGGAWQIPKHRRATGVYGTGDNVRVWLKRRKLPPAEG</sequence>
<dbReference type="GO" id="GO:0020037">
    <property type="term" value="F:heme binding"/>
    <property type="evidence" value="ECO:0007669"/>
    <property type="project" value="InterPro"/>
</dbReference>
<keyword evidence="4" id="KW-0443">Lipid metabolism</keyword>
<dbReference type="GO" id="GO:0004497">
    <property type="term" value="F:monooxygenase activity"/>
    <property type="evidence" value="ECO:0007669"/>
    <property type="project" value="UniProtKB-KW"/>
</dbReference>
<dbReference type="EMBL" id="MU001634">
    <property type="protein sequence ID" value="KAF2484745.1"/>
    <property type="molecule type" value="Genomic_DNA"/>
</dbReference>
<dbReference type="GO" id="GO:0005789">
    <property type="term" value="C:endoplasmic reticulum membrane"/>
    <property type="evidence" value="ECO:0007669"/>
    <property type="project" value="UniProtKB-SubCell"/>
</dbReference>
<accession>A0A6A6PXK5</accession>
<dbReference type="OrthoDB" id="3366823at2759"/>
<evidence type="ECO:0000256" key="3">
    <source>
        <dbReference type="ARBA" id="ARBA00010617"/>
    </source>
</evidence>
<keyword evidence="5 7" id="KW-0479">Metal-binding</keyword>
<evidence type="ECO:0000313" key="8">
    <source>
        <dbReference type="EMBL" id="KAF2484745.1"/>
    </source>
</evidence>
<feature type="binding site" description="axial binding residue" evidence="7">
    <location>
        <position position="511"/>
    </location>
    <ligand>
        <name>heme</name>
        <dbReference type="ChEBI" id="CHEBI:30413"/>
    </ligand>
    <ligandPart>
        <name>Fe</name>
        <dbReference type="ChEBI" id="CHEBI:18248"/>
    </ligandPart>
</feature>
<keyword evidence="6 7" id="KW-0408">Iron</keyword>
<dbReference type="PANTHER" id="PTHR24306:SF7">
    <property type="entry name" value="AHBB"/>
    <property type="match status" value="1"/>
</dbReference>
<dbReference type="PANTHER" id="PTHR24306">
    <property type="match status" value="1"/>
</dbReference>
<keyword evidence="8" id="KW-0560">Oxidoreductase</keyword>
<dbReference type="SUPFAM" id="SSF48264">
    <property type="entry name" value="Cytochrome P450"/>
    <property type="match status" value="1"/>
</dbReference>
<reference evidence="8" key="1">
    <citation type="journal article" date="2020" name="Stud. Mycol.">
        <title>101 Dothideomycetes genomes: a test case for predicting lifestyles and emergence of pathogens.</title>
        <authorList>
            <person name="Haridas S."/>
            <person name="Albert R."/>
            <person name="Binder M."/>
            <person name="Bloem J."/>
            <person name="Labutti K."/>
            <person name="Salamov A."/>
            <person name="Andreopoulos B."/>
            <person name="Baker S."/>
            <person name="Barry K."/>
            <person name="Bills G."/>
            <person name="Bluhm B."/>
            <person name="Cannon C."/>
            <person name="Castanera R."/>
            <person name="Culley D."/>
            <person name="Daum C."/>
            <person name="Ezra D."/>
            <person name="Gonzalez J."/>
            <person name="Henrissat B."/>
            <person name="Kuo A."/>
            <person name="Liang C."/>
            <person name="Lipzen A."/>
            <person name="Lutzoni F."/>
            <person name="Magnuson J."/>
            <person name="Mondo S."/>
            <person name="Nolan M."/>
            <person name="Ohm R."/>
            <person name="Pangilinan J."/>
            <person name="Park H.-J."/>
            <person name="Ramirez L."/>
            <person name="Alfaro M."/>
            <person name="Sun H."/>
            <person name="Tritt A."/>
            <person name="Yoshinaga Y."/>
            <person name="Zwiers L.-H."/>
            <person name="Turgeon B."/>
            <person name="Goodwin S."/>
            <person name="Spatafora J."/>
            <person name="Crous P."/>
            <person name="Grigoriev I."/>
        </authorList>
    </citation>
    <scope>NUCLEOTIDE SEQUENCE</scope>
    <source>
        <strain evidence="8">CBS 113389</strain>
    </source>
</reference>
<evidence type="ECO:0000313" key="9">
    <source>
        <dbReference type="Proteomes" id="UP000799767"/>
    </source>
</evidence>
<dbReference type="Gene3D" id="1.10.630.10">
    <property type="entry name" value="Cytochrome P450"/>
    <property type="match status" value="1"/>
</dbReference>
<evidence type="ECO:0000256" key="7">
    <source>
        <dbReference type="PIRSR" id="PIRSR602403-1"/>
    </source>
</evidence>